<dbReference type="KEGG" id="snk:CP967_00165"/>
<evidence type="ECO:0000313" key="3">
    <source>
        <dbReference type="Proteomes" id="UP000326178"/>
    </source>
</evidence>
<name>A0A5J6F2G6_9ACTN</name>
<organism evidence="2 3">
    <name type="scientific">Streptomyces nitrosporeus</name>
    <dbReference type="NCBI Taxonomy" id="28894"/>
    <lineage>
        <taxon>Bacteria</taxon>
        <taxon>Bacillati</taxon>
        <taxon>Actinomycetota</taxon>
        <taxon>Actinomycetes</taxon>
        <taxon>Kitasatosporales</taxon>
        <taxon>Streptomycetaceae</taxon>
        <taxon>Streptomyces</taxon>
    </lineage>
</organism>
<evidence type="ECO:0000313" key="2">
    <source>
        <dbReference type="EMBL" id="QEU70588.1"/>
    </source>
</evidence>
<proteinExistence type="predicted"/>
<keyword evidence="3" id="KW-1185">Reference proteome</keyword>
<sequence length="102" mass="9814">MLCLQGHTGAGAAGVAARADDLAGEAVRRCGPGCPARWCALRGVFPGRGRGVRPPCAAASACRRPGPGSGGGIRLRPGGAACPRGSGRPAAGGGAAGRTANR</sequence>
<dbReference type="EMBL" id="CP023702">
    <property type="protein sequence ID" value="QEU70588.1"/>
    <property type="molecule type" value="Genomic_DNA"/>
</dbReference>
<dbReference type="Proteomes" id="UP000326178">
    <property type="component" value="Chromosome"/>
</dbReference>
<gene>
    <name evidence="2" type="ORF">CP967_00165</name>
</gene>
<evidence type="ECO:0000256" key="1">
    <source>
        <dbReference type="SAM" id="MobiDB-lite"/>
    </source>
</evidence>
<protein>
    <submittedName>
        <fullName evidence="2">Uncharacterized protein</fullName>
    </submittedName>
</protein>
<feature type="region of interest" description="Disordered" evidence="1">
    <location>
        <begin position="64"/>
        <end position="102"/>
    </location>
</feature>
<accession>A0A5J6F2G6</accession>
<reference evidence="2 3" key="1">
    <citation type="submission" date="2017-09" db="EMBL/GenBank/DDBJ databases">
        <authorList>
            <person name="Lee N."/>
            <person name="Cho B.-K."/>
        </authorList>
    </citation>
    <scope>NUCLEOTIDE SEQUENCE [LARGE SCALE GENOMIC DNA]</scope>
    <source>
        <strain evidence="2 3">ATCC 12769</strain>
    </source>
</reference>
<dbReference type="AlphaFoldDB" id="A0A5J6F2G6"/>
<feature type="compositionally biased region" description="Low complexity" evidence="1">
    <location>
        <begin position="74"/>
        <end position="89"/>
    </location>
</feature>